<evidence type="ECO:0000313" key="1">
    <source>
        <dbReference type="EMBL" id="KAK7349011.1"/>
    </source>
</evidence>
<dbReference type="EMBL" id="JAYMYR010000008">
    <property type="protein sequence ID" value="KAK7349011.1"/>
    <property type="molecule type" value="Genomic_DNA"/>
</dbReference>
<sequence length="72" mass="7927">MLPIGSVFGFAEGSETAVVNVLKHCSDKQEIEPINRASIWLAGKYCHKAHLLCSSIYYSGEIVAWKSQNGEN</sequence>
<accession>A0AAN9QVX3</accession>
<keyword evidence="2" id="KW-1185">Reference proteome</keyword>
<comment type="caution">
    <text evidence="1">The sequence shown here is derived from an EMBL/GenBank/DDBJ whole genome shotgun (WGS) entry which is preliminary data.</text>
</comment>
<dbReference type="Proteomes" id="UP001374584">
    <property type="component" value="Unassembled WGS sequence"/>
</dbReference>
<protein>
    <submittedName>
        <fullName evidence="1">Uncharacterized protein</fullName>
    </submittedName>
</protein>
<name>A0AAN9QVX3_PHACN</name>
<proteinExistence type="predicted"/>
<gene>
    <name evidence="1" type="ORF">VNO80_23835</name>
</gene>
<dbReference type="AlphaFoldDB" id="A0AAN9QVX3"/>
<organism evidence="1 2">
    <name type="scientific">Phaseolus coccineus</name>
    <name type="common">Scarlet runner bean</name>
    <name type="synonym">Phaseolus multiflorus</name>
    <dbReference type="NCBI Taxonomy" id="3886"/>
    <lineage>
        <taxon>Eukaryota</taxon>
        <taxon>Viridiplantae</taxon>
        <taxon>Streptophyta</taxon>
        <taxon>Embryophyta</taxon>
        <taxon>Tracheophyta</taxon>
        <taxon>Spermatophyta</taxon>
        <taxon>Magnoliopsida</taxon>
        <taxon>eudicotyledons</taxon>
        <taxon>Gunneridae</taxon>
        <taxon>Pentapetalae</taxon>
        <taxon>rosids</taxon>
        <taxon>fabids</taxon>
        <taxon>Fabales</taxon>
        <taxon>Fabaceae</taxon>
        <taxon>Papilionoideae</taxon>
        <taxon>50 kb inversion clade</taxon>
        <taxon>NPAAA clade</taxon>
        <taxon>indigoferoid/millettioid clade</taxon>
        <taxon>Phaseoleae</taxon>
        <taxon>Phaseolus</taxon>
    </lineage>
</organism>
<reference evidence="1 2" key="1">
    <citation type="submission" date="2024-01" db="EMBL/GenBank/DDBJ databases">
        <title>The genomes of 5 underutilized Papilionoideae crops provide insights into root nodulation and disease resistanc.</title>
        <authorList>
            <person name="Jiang F."/>
        </authorList>
    </citation>
    <scope>NUCLEOTIDE SEQUENCE [LARGE SCALE GENOMIC DNA]</scope>
    <source>
        <strain evidence="1">JINMINGXINNONG_FW02</strain>
        <tissue evidence="1">Leaves</tissue>
    </source>
</reference>
<evidence type="ECO:0000313" key="2">
    <source>
        <dbReference type="Proteomes" id="UP001374584"/>
    </source>
</evidence>